<dbReference type="Proteomes" id="UP000053095">
    <property type="component" value="Unassembled WGS sequence"/>
</dbReference>
<protein>
    <submittedName>
        <fullName evidence="1">Zinc knuckle domain protein</fullName>
    </submittedName>
</protein>
<sequence>MEDNNFLPKGFQIDEITWLKRPEKQLGAHALIGMWFTTAEAAQWVVDNGVLLGHQYIGSVEHFQIKQKRCYRCQRFGHLTFSYKEQARCGHCAGDHERQNVHQLNVMKSVEDAQVRALAPETVVYSDGAENQDHLGAAAVILDGNADIANSKQSRV</sequence>
<dbReference type="EMBL" id="DF933840">
    <property type="protein sequence ID" value="GAM42267.1"/>
    <property type="molecule type" value="Genomic_DNA"/>
</dbReference>
<proteinExistence type="predicted"/>
<dbReference type="AlphaFoldDB" id="A0A478EAI4"/>
<keyword evidence="2" id="KW-1185">Reference proteome</keyword>
<organism evidence="1 2">
    <name type="scientific">Talaromyces pinophilus</name>
    <name type="common">Penicillium pinophilum</name>
    <dbReference type="NCBI Taxonomy" id="128442"/>
    <lineage>
        <taxon>Eukaryota</taxon>
        <taxon>Fungi</taxon>
        <taxon>Dikarya</taxon>
        <taxon>Ascomycota</taxon>
        <taxon>Pezizomycotina</taxon>
        <taxon>Eurotiomycetes</taxon>
        <taxon>Eurotiomycetidae</taxon>
        <taxon>Eurotiales</taxon>
        <taxon>Trichocomaceae</taxon>
        <taxon>Talaromyces</taxon>
        <taxon>Talaromyces sect. Talaromyces</taxon>
    </lineage>
</organism>
<evidence type="ECO:0000313" key="1">
    <source>
        <dbReference type="EMBL" id="GAM42267.1"/>
    </source>
</evidence>
<evidence type="ECO:0000313" key="2">
    <source>
        <dbReference type="Proteomes" id="UP000053095"/>
    </source>
</evidence>
<reference evidence="2" key="1">
    <citation type="journal article" date="2015" name="Genome Announc.">
        <title>Draft genome sequence of Talaromyces cellulolyticus strain Y-94, a source of lignocellulosic biomass-degrading enzymes.</title>
        <authorList>
            <person name="Fujii T."/>
            <person name="Koike H."/>
            <person name="Sawayama S."/>
            <person name="Yano S."/>
            <person name="Inoue H."/>
        </authorList>
    </citation>
    <scope>NUCLEOTIDE SEQUENCE [LARGE SCALE GENOMIC DNA]</scope>
    <source>
        <strain evidence="2">Y-94</strain>
    </source>
</reference>
<gene>
    <name evidence="1" type="ORF">TCE0_044r16071</name>
</gene>
<accession>A0A478EAI4</accession>
<name>A0A478EAI4_TALPI</name>